<protein>
    <submittedName>
        <fullName evidence="1">Uncharacterized protein</fullName>
    </submittedName>
</protein>
<gene>
    <name evidence="1" type="ORF">DSCO28_20740</name>
</gene>
<dbReference type="KEGG" id="dov:DSCO28_20740"/>
<name>A0A5K7ZH30_9BACT</name>
<evidence type="ECO:0000313" key="2">
    <source>
        <dbReference type="Proteomes" id="UP000425960"/>
    </source>
</evidence>
<evidence type="ECO:0000313" key="1">
    <source>
        <dbReference type="EMBL" id="BBO81508.1"/>
    </source>
</evidence>
<proteinExistence type="predicted"/>
<organism evidence="1 2">
    <name type="scientific">Desulfosarcina ovata subsp. sediminis</name>
    <dbReference type="NCBI Taxonomy" id="885957"/>
    <lineage>
        <taxon>Bacteria</taxon>
        <taxon>Pseudomonadati</taxon>
        <taxon>Thermodesulfobacteriota</taxon>
        <taxon>Desulfobacteria</taxon>
        <taxon>Desulfobacterales</taxon>
        <taxon>Desulfosarcinaceae</taxon>
        <taxon>Desulfosarcina</taxon>
    </lineage>
</organism>
<sequence length="177" mass="19562">MTHEGIGYYVSRINLSKPNGYYLVSATLSTSDNKKFSATTTKSEELVVPSPYKEVHATIPVKNDISKTGQTWKYPHITFQISINDTNKTKFYFKHTVTASINSVVSTSWGSGINQTPLPYESWFGWYIGLLKGMDEIKYIFQPTTYGVAVPTPPKVNTVVAGNGTGTYVFKPGGWGS</sequence>
<dbReference type="EMBL" id="AP021876">
    <property type="protein sequence ID" value="BBO81508.1"/>
    <property type="molecule type" value="Genomic_DNA"/>
</dbReference>
<reference evidence="1 2" key="1">
    <citation type="submission" date="2019-11" db="EMBL/GenBank/DDBJ databases">
        <title>Comparative genomics of hydrocarbon-degrading Desulfosarcina strains.</title>
        <authorList>
            <person name="Watanabe M."/>
            <person name="Kojima H."/>
            <person name="Fukui M."/>
        </authorList>
    </citation>
    <scope>NUCLEOTIDE SEQUENCE [LARGE SCALE GENOMIC DNA]</scope>
    <source>
        <strain evidence="1 2">28bB2T</strain>
    </source>
</reference>
<dbReference type="RefSeq" id="WP_155322195.1">
    <property type="nucleotide sequence ID" value="NZ_AP021876.1"/>
</dbReference>
<dbReference type="AlphaFoldDB" id="A0A5K7ZH30"/>
<accession>A0A5K7ZH30</accession>
<dbReference type="Proteomes" id="UP000425960">
    <property type="component" value="Chromosome"/>
</dbReference>